<dbReference type="PANTHER" id="PTHR48010">
    <property type="entry name" value="OS05G0588300 PROTEIN"/>
    <property type="match status" value="1"/>
</dbReference>
<dbReference type="Proteomes" id="UP001527925">
    <property type="component" value="Unassembled WGS sequence"/>
</dbReference>
<evidence type="ECO:0000313" key="4">
    <source>
        <dbReference type="Proteomes" id="UP001527925"/>
    </source>
</evidence>
<keyword evidence="2" id="KW-0472">Membrane</keyword>
<dbReference type="InterPro" id="IPR001611">
    <property type="entry name" value="Leu-rich_rpt"/>
</dbReference>
<feature type="region of interest" description="Disordered" evidence="1">
    <location>
        <begin position="377"/>
        <end position="404"/>
    </location>
</feature>
<dbReference type="InterPro" id="IPR032675">
    <property type="entry name" value="LRR_dom_sf"/>
</dbReference>
<comment type="caution">
    <text evidence="3">The sequence shown here is derived from an EMBL/GenBank/DDBJ whole genome shotgun (WGS) entry which is preliminary data.</text>
</comment>
<evidence type="ECO:0000256" key="2">
    <source>
        <dbReference type="SAM" id="Phobius"/>
    </source>
</evidence>
<evidence type="ECO:0000256" key="1">
    <source>
        <dbReference type="SAM" id="MobiDB-lite"/>
    </source>
</evidence>
<gene>
    <name evidence="3" type="ORF">HK105_206688</name>
</gene>
<keyword evidence="4" id="KW-1185">Reference proteome</keyword>
<organism evidence="3 4">
    <name type="scientific">Polyrhizophydium stewartii</name>
    <dbReference type="NCBI Taxonomy" id="2732419"/>
    <lineage>
        <taxon>Eukaryota</taxon>
        <taxon>Fungi</taxon>
        <taxon>Fungi incertae sedis</taxon>
        <taxon>Chytridiomycota</taxon>
        <taxon>Chytridiomycota incertae sedis</taxon>
        <taxon>Chytridiomycetes</taxon>
        <taxon>Rhizophydiales</taxon>
        <taxon>Rhizophydiales incertae sedis</taxon>
        <taxon>Polyrhizophydium</taxon>
    </lineage>
</organism>
<evidence type="ECO:0000313" key="3">
    <source>
        <dbReference type="EMBL" id="KAL2913809.1"/>
    </source>
</evidence>
<feature type="compositionally biased region" description="Gly residues" evidence="1">
    <location>
        <begin position="392"/>
        <end position="401"/>
    </location>
</feature>
<protein>
    <recommendedName>
        <fullName evidence="5">L domain-like protein</fullName>
    </recommendedName>
</protein>
<dbReference type="SUPFAM" id="SSF52058">
    <property type="entry name" value="L domain-like"/>
    <property type="match status" value="1"/>
</dbReference>
<proteinExistence type="predicted"/>
<dbReference type="InterPro" id="IPR050994">
    <property type="entry name" value="At_inactive_RLKs"/>
</dbReference>
<dbReference type="Pfam" id="PF00560">
    <property type="entry name" value="LRR_1"/>
    <property type="match status" value="1"/>
</dbReference>
<keyword evidence="2" id="KW-0812">Transmembrane</keyword>
<dbReference type="EMBL" id="JADGIZ020000041">
    <property type="protein sequence ID" value="KAL2913809.1"/>
    <property type="molecule type" value="Genomic_DNA"/>
</dbReference>
<name>A0ABR4N2W1_9FUNG</name>
<evidence type="ECO:0008006" key="5">
    <source>
        <dbReference type="Google" id="ProtNLM"/>
    </source>
</evidence>
<feature type="transmembrane region" description="Helical" evidence="2">
    <location>
        <begin position="301"/>
        <end position="324"/>
    </location>
</feature>
<dbReference type="PANTHER" id="PTHR48010:SF58">
    <property type="entry name" value="RECEPTOR PROTEIN KINASE-LIKE PROTEIN ZAR1"/>
    <property type="match status" value="1"/>
</dbReference>
<dbReference type="Gene3D" id="3.80.10.10">
    <property type="entry name" value="Ribonuclease Inhibitor"/>
    <property type="match status" value="1"/>
</dbReference>
<keyword evidence="2" id="KW-1133">Transmembrane helix</keyword>
<sequence length="447" mass="45663">MAQPPVDIAAQCASAAQLLAAFNVSAPFESDPARRAQGTRCCYGSAGDGDAGTMPESGVPAKEQGGFFGCKADAAGRISIEAIHINQQDITSLCSVKTWPPLDAFASVKSLFVAGCPMNASSIPWAEMAAKMPRLEKLQVVMPQNELALPVLSGVSTLITLKKLDLSHNAIMGRIPSPLFSLANLGSLDLSYNLISSPLPAEIAATKLTSLDLYGNLFNDEMPDMHALQLMSCRLDTGMCYKRYSDVPVACNASGVRPCSDPSRPVPGSSGVPLPGRGGAPGIGGVGSGGAGSAWTTGAAVAAGIVGGLVLLVAVMGIVAVLHARRRPLPWPRASGGPGELFDIDGDSPRGGGIRDGLRRIFVIGRRQDRGAFRAAGMRGWRPLGDGDRDSGGGGGRGAGSGPAALGPLDSSTLFVLEDLVPLEPLEPLGPAAGGPAAAGASVKCIH</sequence>
<reference evidence="3 4" key="1">
    <citation type="submission" date="2023-09" db="EMBL/GenBank/DDBJ databases">
        <title>Pangenome analysis of Batrachochytrium dendrobatidis and related Chytrids.</title>
        <authorList>
            <person name="Yacoub M.N."/>
            <person name="Stajich J.E."/>
            <person name="James T.Y."/>
        </authorList>
    </citation>
    <scope>NUCLEOTIDE SEQUENCE [LARGE SCALE GENOMIC DNA]</scope>
    <source>
        <strain evidence="3 4">JEL0888</strain>
    </source>
</reference>
<accession>A0ABR4N2W1</accession>